<evidence type="ECO:0000313" key="13">
    <source>
        <dbReference type="EMBL" id="AWP07457.1"/>
    </source>
</evidence>
<dbReference type="InterPro" id="IPR013783">
    <property type="entry name" value="Ig-like_fold"/>
</dbReference>
<evidence type="ECO:0000256" key="11">
    <source>
        <dbReference type="SAM" id="SignalP"/>
    </source>
</evidence>
<dbReference type="SMART" id="SM00409">
    <property type="entry name" value="IG"/>
    <property type="match status" value="3"/>
</dbReference>
<evidence type="ECO:0000256" key="10">
    <source>
        <dbReference type="SAM" id="Phobius"/>
    </source>
</evidence>
<keyword evidence="5 10" id="KW-0472">Membrane</keyword>
<dbReference type="FunFam" id="2.60.40.10:FF:000032">
    <property type="entry name" value="palladin isoform X1"/>
    <property type="match status" value="1"/>
</dbReference>
<dbReference type="InterPro" id="IPR013098">
    <property type="entry name" value="Ig_I-set"/>
</dbReference>
<dbReference type="EMBL" id="CP026251">
    <property type="protein sequence ID" value="AWP07457.1"/>
    <property type="molecule type" value="Genomic_DNA"/>
</dbReference>
<feature type="chain" id="PRO_5015848700" evidence="11">
    <location>
        <begin position="21"/>
        <end position="799"/>
    </location>
</feature>
<dbReference type="InterPro" id="IPR013106">
    <property type="entry name" value="Ig_V-set"/>
</dbReference>
<protein>
    <submittedName>
        <fullName evidence="13">Putative hemicentin-2-like</fullName>
    </submittedName>
</protein>
<dbReference type="GO" id="GO:0008046">
    <property type="term" value="F:axon guidance receptor activity"/>
    <property type="evidence" value="ECO:0007669"/>
    <property type="project" value="TreeGrafter"/>
</dbReference>
<evidence type="ECO:0000256" key="7">
    <source>
        <dbReference type="ARBA" id="ARBA00023180"/>
    </source>
</evidence>
<dbReference type="InterPro" id="IPR036179">
    <property type="entry name" value="Ig-like_dom_sf"/>
</dbReference>
<feature type="region of interest" description="Disordered" evidence="9">
    <location>
        <begin position="235"/>
        <end position="258"/>
    </location>
</feature>
<feature type="transmembrane region" description="Helical" evidence="10">
    <location>
        <begin position="512"/>
        <end position="533"/>
    </location>
</feature>
<dbReference type="Gene3D" id="2.60.40.10">
    <property type="entry name" value="Immunoglobulins"/>
    <property type="match status" value="3"/>
</dbReference>
<dbReference type="SUPFAM" id="SSF48726">
    <property type="entry name" value="Immunoglobulin"/>
    <property type="match status" value="4"/>
</dbReference>
<dbReference type="PROSITE" id="PS50835">
    <property type="entry name" value="IG_LIKE"/>
    <property type="match status" value="3"/>
</dbReference>
<keyword evidence="10" id="KW-0812">Transmembrane</keyword>
<dbReference type="GO" id="GO:0030424">
    <property type="term" value="C:axon"/>
    <property type="evidence" value="ECO:0007669"/>
    <property type="project" value="TreeGrafter"/>
</dbReference>
<comment type="subcellular location">
    <subcellularLocation>
        <location evidence="1">Cell membrane</location>
    </subcellularLocation>
</comment>
<dbReference type="CDD" id="cd00096">
    <property type="entry name" value="Ig"/>
    <property type="match status" value="1"/>
</dbReference>
<dbReference type="GO" id="GO:0007156">
    <property type="term" value="P:homophilic cell adhesion via plasma membrane adhesion molecules"/>
    <property type="evidence" value="ECO:0007669"/>
    <property type="project" value="TreeGrafter"/>
</dbReference>
<feature type="region of interest" description="Disordered" evidence="9">
    <location>
        <begin position="582"/>
        <end position="618"/>
    </location>
</feature>
<reference evidence="13 14" key="1">
    <citation type="submission" date="2017-12" db="EMBL/GenBank/DDBJ databases">
        <title>Integrating genomic resources of turbot (Scophthalmus maximus) in depth evaluation of genetic and physical mapping variation across individuals.</title>
        <authorList>
            <person name="Martinez P."/>
        </authorList>
    </citation>
    <scope>NUCLEOTIDE SEQUENCE [LARGE SCALE GENOMIC DNA]</scope>
</reference>
<feature type="domain" description="Ig-like" evidence="12">
    <location>
        <begin position="124"/>
        <end position="208"/>
    </location>
</feature>
<evidence type="ECO:0000256" key="5">
    <source>
        <dbReference type="ARBA" id="ARBA00023136"/>
    </source>
</evidence>
<evidence type="ECO:0000313" key="14">
    <source>
        <dbReference type="Proteomes" id="UP000246464"/>
    </source>
</evidence>
<feature type="domain" description="Ig-like" evidence="12">
    <location>
        <begin position="22"/>
        <end position="119"/>
    </location>
</feature>
<evidence type="ECO:0000256" key="8">
    <source>
        <dbReference type="ARBA" id="ARBA00023319"/>
    </source>
</evidence>
<evidence type="ECO:0000256" key="3">
    <source>
        <dbReference type="ARBA" id="ARBA00022729"/>
    </source>
</evidence>
<evidence type="ECO:0000256" key="2">
    <source>
        <dbReference type="ARBA" id="ARBA00022475"/>
    </source>
</evidence>
<proteinExistence type="predicted"/>
<evidence type="ECO:0000256" key="6">
    <source>
        <dbReference type="ARBA" id="ARBA00023157"/>
    </source>
</evidence>
<keyword evidence="6" id="KW-1015">Disulfide bond</keyword>
<feature type="domain" description="Ig-like" evidence="12">
    <location>
        <begin position="321"/>
        <end position="407"/>
    </location>
</feature>
<dbReference type="SMART" id="SM00406">
    <property type="entry name" value="IGv"/>
    <property type="match status" value="2"/>
</dbReference>
<keyword evidence="2" id="KW-1003">Cell membrane</keyword>
<keyword evidence="4" id="KW-0677">Repeat</keyword>
<keyword evidence="3 11" id="KW-0732">Signal</keyword>
<feature type="signal peptide" evidence="11">
    <location>
        <begin position="1"/>
        <end position="20"/>
    </location>
</feature>
<dbReference type="AlphaFoldDB" id="A0A2U9BTC2"/>
<dbReference type="GO" id="GO:0050808">
    <property type="term" value="P:synapse organization"/>
    <property type="evidence" value="ECO:0007669"/>
    <property type="project" value="TreeGrafter"/>
</dbReference>
<dbReference type="PANTHER" id="PTHR45080:SF8">
    <property type="entry name" value="IG-LIKE DOMAIN-CONTAINING PROTEIN"/>
    <property type="match status" value="1"/>
</dbReference>
<dbReference type="InterPro" id="IPR050958">
    <property type="entry name" value="Cell_Adh-Cytoskel_Orgn"/>
</dbReference>
<dbReference type="Pfam" id="PF13927">
    <property type="entry name" value="Ig_3"/>
    <property type="match status" value="2"/>
</dbReference>
<keyword evidence="7" id="KW-0325">Glycoprotein</keyword>
<evidence type="ECO:0000256" key="4">
    <source>
        <dbReference type="ARBA" id="ARBA00022737"/>
    </source>
</evidence>
<keyword evidence="8" id="KW-0393">Immunoglobulin domain</keyword>
<name>A0A2U9BTC2_SCOMX</name>
<accession>A0A2U9BTC2</accession>
<evidence type="ECO:0000256" key="9">
    <source>
        <dbReference type="SAM" id="MobiDB-lite"/>
    </source>
</evidence>
<organism evidence="13 14">
    <name type="scientific">Scophthalmus maximus</name>
    <name type="common">Turbot</name>
    <name type="synonym">Psetta maxima</name>
    <dbReference type="NCBI Taxonomy" id="52904"/>
    <lineage>
        <taxon>Eukaryota</taxon>
        <taxon>Metazoa</taxon>
        <taxon>Chordata</taxon>
        <taxon>Craniata</taxon>
        <taxon>Vertebrata</taxon>
        <taxon>Euteleostomi</taxon>
        <taxon>Actinopterygii</taxon>
        <taxon>Neopterygii</taxon>
        <taxon>Teleostei</taxon>
        <taxon>Neoteleostei</taxon>
        <taxon>Acanthomorphata</taxon>
        <taxon>Carangaria</taxon>
        <taxon>Pleuronectiformes</taxon>
        <taxon>Pleuronectoidei</taxon>
        <taxon>Scophthalmidae</taxon>
        <taxon>Scophthalmus</taxon>
    </lineage>
</organism>
<dbReference type="Pfam" id="PF07679">
    <property type="entry name" value="I-set"/>
    <property type="match status" value="1"/>
</dbReference>
<feature type="region of interest" description="Disordered" evidence="9">
    <location>
        <begin position="768"/>
        <end position="799"/>
    </location>
</feature>
<dbReference type="InterPro" id="IPR003599">
    <property type="entry name" value="Ig_sub"/>
</dbReference>
<dbReference type="FunFam" id="2.60.40.10:FF:000005">
    <property type="entry name" value="Neuronal cell adhesion molecule"/>
    <property type="match status" value="1"/>
</dbReference>
<keyword evidence="10" id="KW-1133">Transmembrane helix</keyword>
<evidence type="ECO:0000259" key="12">
    <source>
        <dbReference type="PROSITE" id="PS50835"/>
    </source>
</evidence>
<evidence type="ECO:0000256" key="1">
    <source>
        <dbReference type="ARBA" id="ARBA00004236"/>
    </source>
</evidence>
<dbReference type="InterPro" id="IPR003598">
    <property type="entry name" value="Ig_sub2"/>
</dbReference>
<feature type="region of interest" description="Disordered" evidence="9">
    <location>
        <begin position="664"/>
        <end position="700"/>
    </location>
</feature>
<dbReference type="Proteomes" id="UP000246464">
    <property type="component" value="Chromosome 9"/>
</dbReference>
<dbReference type="GO" id="GO:0005886">
    <property type="term" value="C:plasma membrane"/>
    <property type="evidence" value="ECO:0007669"/>
    <property type="project" value="UniProtKB-SubCell"/>
</dbReference>
<sequence length="799" mass="85960">MTSLLCLLILSSLAASTTLGLEGVFFGPRDQTVGEGEGVFFQCVSGESSPPASVTWLKDGEVVTRGRQIQGEYGGGHQKKTSGTLHLFNVTLEDDGMYICVTHNPSLNISSKSKAAKLTVQGVPRRLELIQGPDNITVAMGTAISMHCAVRGFPVPMVHWFKNGCHLTNSSASFSLQNNGQLLTFRNVTREDMGSYHCEASNREETIKSQPAFLLPAEMDWSFVQQPRNLTAKRGENATVTCRPPRSRPLAQGLQRPPSEISHLATSNADCAGYDTTKEVLVHCATNHLTKKCRFLGAAVKASLTSGDSSDPLLTLRAAPPSVKLWPQLLTVPAGARVVLECEASGHPLPTISWIKRGHSKQTGGRAASGRRNATLRIQSARSFDEGEYVCEASNTLGQSRSTAILSVAVSPIIVTFVGQLSCGTGTSVVLPCRAVGLLPITYTWTRGRAETQSPIGPTGDMHIGGKSANDTELTEWLKRNTSQSPMTSNDPRGTQQSPSWLPVVEKHDIPIVVGVGVSLAFIFITVTFYSVVQKNEPVPTSRAAQRNVGVPIRHAERRAEGRTYENRAFEDDDCVAVIEQSPNTSDTRARPPGPSLVTVQMEPTSEDLQEDTQPALDNHSVTIETYPESILDTKIDPSLEEENGCSLSQPSIQLQCAEDWTSSRGDNHSLCPDSLPPPSSLPSRSPSPSPPSRRDEGLHSSFTLQSPEQCVAPIHHSLSISHGNSPLLLSHHVSLGLTTVAVDVHFYPAPTASMAVGTSTRISSVSTSTSVTAPLFSPPLVNSRETDQSAARPHQCKQ</sequence>
<keyword evidence="14" id="KW-1185">Reference proteome</keyword>
<gene>
    <name evidence="13" type="ORF">SMAX5B_010444</name>
</gene>
<feature type="compositionally biased region" description="Pro residues" evidence="9">
    <location>
        <begin position="675"/>
        <end position="692"/>
    </location>
</feature>
<dbReference type="GO" id="GO:0043025">
    <property type="term" value="C:neuronal cell body"/>
    <property type="evidence" value="ECO:0007669"/>
    <property type="project" value="TreeGrafter"/>
</dbReference>
<dbReference type="PANTHER" id="PTHR45080">
    <property type="entry name" value="CONTACTIN 5"/>
    <property type="match status" value="1"/>
</dbReference>
<dbReference type="InterPro" id="IPR007110">
    <property type="entry name" value="Ig-like_dom"/>
</dbReference>
<dbReference type="SMART" id="SM00408">
    <property type="entry name" value="IGc2"/>
    <property type="match status" value="3"/>
</dbReference>